<dbReference type="KEGG" id="swp:swp_0903"/>
<gene>
    <name evidence="1" type="ordered locus">swp_0903</name>
</gene>
<dbReference type="Proteomes" id="UP000000753">
    <property type="component" value="Chromosome"/>
</dbReference>
<evidence type="ECO:0000313" key="2">
    <source>
        <dbReference type="Proteomes" id="UP000000753"/>
    </source>
</evidence>
<name>B8CK06_SHEPW</name>
<evidence type="ECO:0000313" key="1">
    <source>
        <dbReference type="EMBL" id="ACJ27709.1"/>
    </source>
</evidence>
<keyword evidence="2" id="KW-1185">Reference proteome</keyword>
<accession>B8CK06</accession>
<protein>
    <submittedName>
        <fullName evidence="1">Uncharacterized protein</fullName>
    </submittedName>
</protein>
<dbReference type="HOGENOM" id="CLU_3405384_0_0_6"/>
<reference evidence="1 2" key="1">
    <citation type="journal article" date="2008" name="PLoS ONE">
        <title>Environmental adaptation: genomic analysis of the piezotolerant and psychrotolerant deep-sea iron reducing bacterium Shewanella piezotolerans WP3.</title>
        <authorList>
            <person name="Wang F."/>
            <person name="Wang J."/>
            <person name="Jian H."/>
            <person name="Zhang B."/>
            <person name="Li S."/>
            <person name="Wang F."/>
            <person name="Zeng X."/>
            <person name="Gao L."/>
            <person name="Bartlett D.H."/>
            <person name="Yu J."/>
            <person name="Hu S."/>
            <person name="Xiao X."/>
        </authorList>
    </citation>
    <scope>NUCLEOTIDE SEQUENCE [LARGE SCALE GENOMIC DNA]</scope>
    <source>
        <strain evidence="2">WP3 / JCM 13877</strain>
    </source>
</reference>
<organism evidence="1 2">
    <name type="scientific">Shewanella piezotolerans (strain WP3 / JCM 13877)</name>
    <dbReference type="NCBI Taxonomy" id="225849"/>
    <lineage>
        <taxon>Bacteria</taxon>
        <taxon>Pseudomonadati</taxon>
        <taxon>Pseudomonadota</taxon>
        <taxon>Gammaproteobacteria</taxon>
        <taxon>Alteromonadales</taxon>
        <taxon>Shewanellaceae</taxon>
        <taxon>Shewanella</taxon>
    </lineage>
</organism>
<dbReference type="STRING" id="225849.swp_0903"/>
<proteinExistence type="predicted"/>
<dbReference type="AlphaFoldDB" id="B8CK06"/>
<dbReference type="EMBL" id="CP000472">
    <property type="protein sequence ID" value="ACJ27709.1"/>
    <property type="molecule type" value="Genomic_DNA"/>
</dbReference>
<sequence>MELMALNKSLTGHQKAPSLWGSNRLSIIAT</sequence>